<dbReference type="Gene3D" id="1.20.1050.10">
    <property type="match status" value="1"/>
</dbReference>
<dbReference type="SUPFAM" id="SSF52833">
    <property type="entry name" value="Thioredoxin-like"/>
    <property type="match status" value="1"/>
</dbReference>
<dbReference type="EMBL" id="JACIEN010000004">
    <property type="protein sequence ID" value="MBB4018406.1"/>
    <property type="molecule type" value="Genomic_DNA"/>
</dbReference>
<dbReference type="PANTHER" id="PTHR44051">
    <property type="entry name" value="GLUTATHIONE S-TRANSFERASE-RELATED"/>
    <property type="match status" value="1"/>
</dbReference>
<dbReference type="CDD" id="cd03049">
    <property type="entry name" value="GST_N_3"/>
    <property type="match status" value="1"/>
</dbReference>
<comment type="caution">
    <text evidence="2">The sequence shown here is derived from an EMBL/GenBank/DDBJ whole genome shotgun (WGS) entry which is preliminary data.</text>
</comment>
<evidence type="ECO:0000259" key="1">
    <source>
        <dbReference type="PROSITE" id="PS50404"/>
    </source>
</evidence>
<dbReference type="InterPro" id="IPR036249">
    <property type="entry name" value="Thioredoxin-like_sf"/>
</dbReference>
<dbReference type="InterPro" id="IPR036282">
    <property type="entry name" value="Glutathione-S-Trfase_C_sf"/>
</dbReference>
<dbReference type="GO" id="GO:0016740">
    <property type="term" value="F:transferase activity"/>
    <property type="evidence" value="ECO:0007669"/>
    <property type="project" value="UniProtKB-KW"/>
</dbReference>
<dbReference type="PROSITE" id="PS50404">
    <property type="entry name" value="GST_NTER"/>
    <property type="match status" value="1"/>
</dbReference>
<protein>
    <submittedName>
        <fullName evidence="2">Glutathione S-transferase</fullName>
    </submittedName>
</protein>
<proteinExistence type="predicted"/>
<evidence type="ECO:0000313" key="2">
    <source>
        <dbReference type="EMBL" id="MBB4018406.1"/>
    </source>
</evidence>
<dbReference type="Pfam" id="PF13409">
    <property type="entry name" value="GST_N_2"/>
    <property type="match status" value="1"/>
</dbReference>
<dbReference type="SUPFAM" id="SSF47616">
    <property type="entry name" value="GST C-terminal domain-like"/>
    <property type="match status" value="1"/>
</dbReference>
<keyword evidence="2" id="KW-0808">Transferase</keyword>
<dbReference type="RefSeq" id="WP_183317368.1">
    <property type="nucleotide sequence ID" value="NZ_JACIEN010000004.1"/>
</dbReference>
<sequence length="204" mass="22680">MQLLYQTHSPYARKVLVLAHETGLLPRLDVIHHETSPTRRNDAVYRLNPLGKVPVLILDDGTALFDSAVICDYLDGLHDGPRLIPAEGPARWQALRLAALAGGIADAGILLRWETERRPPELRYPALAEGQAGKLRATYAFLEESAALDGPTTIGHIALATALDWIVFRGLPGFDRHERLRDWYRGFIARPSMQATAYTGRTHD</sequence>
<reference evidence="2 3" key="1">
    <citation type="submission" date="2020-08" db="EMBL/GenBank/DDBJ databases">
        <title>Genomic Encyclopedia of Type Strains, Phase IV (KMG-IV): sequencing the most valuable type-strain genomes for metagenomic binning, comparative biology and taxonomic classification.</title>
        <authorList>
            <person name="Goeker M."/>
        </authorList>
    </citation>
    <scope>NUCLEOTIDE SEQUENCE [LARGE SCALE GENOMIC DNA]</scope>
    <source>
        <strain evidence="2 3">DSM 103737</strain>
    </source>
</reference>
<feature type="domain" description="GST N-terminal" evidence="1">
    <location>
        <begin position="1"/>
        <end position="82"/>
    </location>
</feature>
<dbReference type="InterPro" id="IPR004045">
    <property type="entry name" value="Glutathione_S-Trfase_N"/>
</dbReference>
<name>A0A840C677_9HYPH</name>
<dbReference type="PANTHER" id="PTHR44051:SF8">
    <property type="entry name" value="GLUTATHIONE S-TRANSFERASE GSTA"/>
    <property type="match status" value="1"/>
</dbReference>
<accession>A0A840C677</accession>
<dbReference type="AlphaFoldDB" id="A0A840C677"/>
<organism evidence="2 3">
    <name type="scientific">Chelatococcus caeni</name>
    <dbReference type="NCBI Taxonomy" id="1348468"/>
    <lineage>
        <taxon>Bacteria</taxon>
        <taxon>Pseudomonadati</taxon>
        <taxon>Pseudomonadota</taxon>
        <taxon>Alphaproteobacteria</taxon>
        <taxon>Hyphomicrobiales</taxon>
        <taxon>Chelatococcaceae</taxon>
        <taxon>Chelatococcus</taxon>
    </lineage>
</organism>
<dbReference type="Proteomes" id="UP000577362">
    <property type="component" value="Unassembled WGS sequence"/>
</dbReference>
<keyword evidence="3" id="KW-1185">Reference proteome</keyword>
<gene>
    <name evidence="2" type="ORF">GGR16_003453</name>
</gene>
<evidence type="ECO:0000313" key="3">
    <source>
        <dbReference type="Proteomes" id="UP000577362"/>
    </source>
</evidence>
<dbReference type="Gene3D" id="3.40.30.10">
    <property type="entry name" value="Glutaredoxin"/>
    <property type="match status" value="1"/>
</dbReference>
<dbReference type="CDD" id="cd03205">
    <property type="entry name" value="GST_C_6"/>
    <property type="match status" value="1"/>
</dbReference>